<gene>
    <name evidence="1" type="ORF">Hypma_001685</name>
</gene>
<dbReference type="AlphaFoldDB" id="A0A369J605"/>
<dbReference type="InParanoid" id="A0A369J605"/>
<evidence type="ECO:0000313" key="2">
    <source>
        <dbReference type="Proteomes" id="UP000076154"/>
    </source>
</evidence>
<dbReference type="EMBL" id="LUEZ02000113">
    <property type="protein sequence ID" value="RDB17388.1"/>
    <property type="molecule type" value="Genomic_DNA"/>
</dbReference>
<name>A0A369J605_HYPMA</name>
<sequence length="165" mass="18414">MIGVRLLCQVHKFGRLEWKHDKPGTYLTLSGEGRYGPQHCFASSFPLYQPATVLYFPDVNSTHHQNRETTDDYLGLAYRCRASCPRGYKPQRNPSDTFEDPVSCEHYKPIFVAVVAAPPIIIGCVTAVSSGDPSWTLNGQVTISSEHNVVPALRRITELFSVFGL</sequence>
<comment type="caution">
    <text evidence="1">The sequence shown here is derived from an EMBL/GenBank/DDBJ whole genome shotgun (WGS) entry which is preliminary data.</text>
</comment>
<organism evidence="1 2">
    <name type="scientific">Hypsizygus marmoreus</name>
    <name type="common">White beech mushroom</name>
    <name type="synonym">Agaricus marmoreus</name>
    <dbReference type="NCBI Taxonomy" id="39966"/>
    <lineage>
        <taxon>Eukaryota</taxon>
        <taxon>Fungi</taxon>
        <taxon>Dikarya</taxon>
        <taxon>Basidiomycota</taxon>
        <taxon>Agaricomycotina</taxon>
        <taxon>Agaricomycetes</taxon>
        <taxon>Agaricomycetidae</taxon>
        <taxon>Agaricales</taxon>
        <taxon>Tricholomatineae</taxon>
        <taxon>Lyophyllaceae</taxon>
        <taxon>Hypsizygus</taxon>
    </lineage>
</organism>
<reference evidence="1" key="1">
    <citation type="submission" date="2018-04" db="EMBL/GenBank/DDBJ databases">
        <title>Whole genome sequencing of Hypsizygus marmoreus.</title>
        <authorList>
            <person name="Choi I.-G."/>
            <person name="Min B."/>
            <person name="Kim J.-G."/>
            <person name="Kim S."/>
            <person name="Oh Y.-L."/>
            <person name="Kong W.-S."/>
            <person name="Park H."/>
            <person name="Jeong J."/>
            <person name="Song E.-S."/>
        </authorList>
    </citation>
    <scope>NUCLEOTIDE SEQUENCE [LARGE SCALE GENOMIC DNA]</scope>
    <source>
        <strain evidence="1">51987-8</strain>
    </source>
</reference>
<evidence type="ECO:0000313" key="1">
    <source>
        <dbReference type="EMBL" id="RDB17388.1"/>
    </source>
</evidence>
<feature type="non-terminal residue" evidence="1">
    <location>
        <position position="165"/>
    </location>
</feature>
<proteinExistence type="predicted"/>
<accession>A0A369J605</accession>
<dbReference type="Proteomes" id="UP000076154">
    <property type="component" value="Unassembled WGS sequence"/>
</dbReference>
<keyword evidence="2" id="KW-1185">Reference proteome</keyword>
<protein>
    <submittedName>
        <fullName evidence="1">Uncharacterized protein</fullName>
    </submittedName>
</protein>